<dbReference type="AlphaFoldDB" id="A0A2C9LFS2"/>
<keyword evidence="2 8" id="KW-0812">Transmembrane</keyword>
<dbReference type="EnsemblMetazoa" id="BGLB030671-RA">
    <property type="protein sequence ID" value="BGLB030671-PA"/>
    <property type="gene ID" value="BGLB030671"/>
</dbReference>
<proteinExistence type="predicted"/>
<keyword evidence="4" id="KW-0297">G-protein coupled receptor</keyword>
<accession>A0A2C9LFS2</accession>
<comment type="subcellular location">
    <subcellularLocation>
        <location evidence="1">Membrane</location>
        <topology evidence="1">Multi-pass membrane protein</topology>
    </subcellularLocation>
</comment>
<feature type="transmembrane region" description="Helical" evidence="8">
    <location>
        <begin position="435"/>
        <end position="456"/>
    </location>
</feature>
<evidence type="ECO:0000259" key="9">
    <source>
        <dbReference type="PROSITE" id="PS50262"/>
    </source>
</evidence>
<evidence type="ECO:0000256" key="7">
    <source>
        <dbReference type="ARBA" id="ARBA00023224"/>
    </source>
</evidence>
<dbReference type="RefSeq" id="XP_013096920.2">
    <property type="nucleotide sequence ID" value="XM_013241466.2"/>
</dbReference>
<dbReference type="STRING" id="6526.A0A2C9LFS2"/>
<evidence type="ECO:0000256" key="1">
    <source>
        <dbReference type="ARBA" id="ARBA00004141"/>
    </source>
</evidence>
<protein>
    <recommendedName>
        <fullName evidence="9">G-protein coupled receptors family 1 profile domain-containing protein</fullName>
    </recommendedName>
</protein>
<evidence type="ECO:0000313" key="11">
    <source>
        <dbReference type="Proteomes" id="UP000076420"/>
    </source>
</evidence>
<dbReference type="SUPFAM" id="SSF81321">
    <property type="entry name" value="Family A G protein-coupled receptor-like"/>
    <property type="match status" value="1"/>
</dbReference>
<dbReference type="OrthoDB" id="6082926at2759"/>
<feature type="transmembrane region" description="Helical" evidence="8">
    <location>
        <begin position="174"/>
        <end position="193"/>
    </location>
</feature>
<gene>
    <name evidence="10" type="primary">106080142</name>
</gene>
<dbReference type="VEuPathDB" id="VectorBase:BGLB030671"/>
<keyword evidence="7" id="KW-0807">Transducer</keyword>
<feature type="transmembrane region" description="Helical" evidence="8">
    <location>
        <begin position="395"/>
        <end position="415"/>
    </location>
</feature>
<dbReference type="CDD" id="cd00637">
    <property type="entry name" value="7tm_classA_rhodopsin-like"/>
    <property type="match status" value="1"/>
</dbReference>
<dbReference type="PROSITE" id="PS50262">
    <property type="entry name" value="G_PROTEIN_RECEP_F1_2"/>
    <property type="match status" value="1"/>
</dbReference>
<keyword evidence="3 8" id="KW-1133">Transmembrane helix</keyword>
<dbReference type="InterPro" id="IPR000276">
    <property type="entry name" value="GPCR_Rhodpsn"/>
</dbReference>
<dbReference type="Proteomes" id="UP000076420">
    <property type="component" value="Unassembled WGS sequence"/>
</dbReference>
<organism evidence="10 11">
    <name type="scientific">Biomphalaria glabrata</name>
    <name type="common">Bloodfluke planorb</name>
    <name type="synonym">Freshwater snail</name>
    <dbReference type="NCBI Taxonomy" id="6526"/>
    <lineage>
        <taxon>Eukaryota</taxon>
        <taxon>Metazoa</taxon>
        <taxon>Spiralia</taxon>
        <taxon>Lophotrochozoa</taxon>
        <taxon>Mollusca</taxon>
        <taxon>Gastropoda</taxon>
        <taxon>Heterobranchia</taxon>
        <taxon>Euthyneura</taxon>
        <taxon>Panpulmonata</taxon>
        <taxon>Hygrophila</taxon>
        <taxon>Lymnaeoidea</taxon>
        <taxon>Planorbidae</taxon>
        <taxon>Biomphalaria</taxon>
    </lineage>
</organism>
<dbReference type="VEuPathDB" id="VectorBase:BGLAX_032362"/>
<sequence length="471" mass="54019">MYRSHFSPLKTINTVYTVFDFRSRYEIIVMVNNTSQNYTEEEIKEYLSVLQHRSTVVFLPALIYLSLLIVVGSIGNCLVLVVYWSKMSRTPLRIFIISMAVFDLPTNTLLVPGEMYDLLHMWDFNSQILCQTRRCFTATFVVSSFVVLVAIAATKYKMVCNPFGKQVSILEAKVASVFILCIAALVSIPFGMIHGTQKKNTPNPNMFGRFCDIDDSYITTVWPNIISGFYVVLFLVCCLTMIVLYAHIGYQTWVHRNRRRQLSRLGQASVSEDFISVTLTPVPERKCCSEEMDEKLRSEENLFSQRFNIEFSDTKSLDNKVRNYLNVENSVSLREDQIICDPGKCEDSKVKTKKTINVSRPTSDLDFKRKNSMQNTSPPRASLKRTCFLGRTSRMLITVSLVFVLGSFPFLALNFYKTSSPKSFAALEGLPLGAYHLFVRSYFLNSALNPIVYSLLDKKFRKECRNIFHLR</sequence>
<dbReference type="PANTHER" id="PTHR24243">
    <property type="entry name" value="G-PROTEIN COUPLED RECEPTOR"/>
    <property type="match status" value="1"/>
</dbReference>
<dbReference type="KEGG" id="bgt:106080142"/>
<keyword evidence="5 8" id="KW-0472">Membrane</keyword>
<keyword evidence="6" id="KW-0675">Receptor</keyword>
<dbReference type="GO" id="GO:0005886">
    <property type="term" value="C:plasma membrane"/>
    <property type="evidence" value="ECO:0007669"/>
    <property type="project" value="TreeGrafter"/>
</dbReference>
<feature type="transmembrane region" description="Helical" evidence="8">
    <location>
        <begin position="92"/>
        <end position="111"/>
    </location>
</feature>
<feature type="domain" description="G-protein coupled receptors family 1 profile" evidence="9">
    <location>
        <begin position="75"/>
        <end position="453"/>
    </location>
</feature>
<evidence type="ECO:0000313" key="10">
    <source>
        <dbReference type="EnsemblMetazoa" id="BGLB030671-PA"/>
    </source>
</evidence>
<evidence type="ECO:0000256" key="2">
    <source>
        <dbReference type="ARBA" id="ARBA00022692"/>
    </source>
</evidence>
<dbReference type="PANTHER" id="PTHR24243:SF224">
    <property type="entry name" value="G-PROTEIN COUPLED RECEPTOR 19-RELATED"/>
    <property type="match status" value="1"/>
</dbReference>
<dbReference type="InterPro" id="IPR017452">
    <property type="entry name" value="GPCR_Rhodpsn_7TM"/>
</dbReference>
<dbReference type="Gene3D" id="1.20.1070.10">
    <property type="entry name" value="Rhodopsin 7-helix transmembrane proteins"/>
    <property type="match status" value="2"/>
</dbReference>
<evidence type="ECO:0000256" key="3">
    <source>
        <dbReference type="ARBA" id="ARBA00022989"/>
    </source>
</evidence>
<evidence type="ECO:0000256" key="6">
    <source>
        <dbReference type="ARBA" id="ARBA00023170"/>
    </source>
</evidence>
<dbReference type="GO" id="GO:0004930">
    <property type="term" value="F:G protein-coupled receptor activity"/>
    <property type="evidence" value="ECO:0007669"/>
    <property type="project" value="UniProtKB-KW"/>
</dbReference>
<dbReference type="PRINTS" id="PR00237">
    <property type="entry name" value="GPCRRHODOPSN"/>
</dbReference>
<evidence type="ECO:0000256" key="5">
    <source>
        <dbReference type="ARBA" id="ARBA00023136"/>
    </source>
</evidence>
<feature type="transmembrane region" description="Helical" evidence="8">
    <location>
        <begin position="61"/>
        <end position="85"/>
    </location>
</feature>
<evidence type="ECO:0000256" key="4">
    <source>
        <dbReference type="ARBA" id="ARBA00023040"/>
    </source>
</evidence>
<feature type="transmembrane region" description="Helical" evidence="8">
    <location>
        <begin position="229"/>
        <end position="250"/>
    </location>
</feature>
<dbReference type="Pfam" id="PF00001">
    <property type="entry name" value="7tm_1"/>
    <property type="match status" value="1"/>
</dbReference>
<name>A0A2C9LFS2_BIOGL</name>
<evidence type="ECO:0000256" key="8">
    <source>
        <dbReference type="SAM" id="Phobius"/>
    </source>
</evidence>
<reference evidence="10" key="1">
    <citation type="submission" date="2020-05" db="UniProtKB">
        <authorList>
            <consortium name="EnsemblMetazoa"/>
        </authorList>
    </citation>
    <scope>IDENTIFICATION</scope>
    <source>
        <strain evidence="10">BB02</strain>
    </source>
</reference>
<feature type="transmembrane region" description="Helical" evidence="8">
    <location>
        <begin position="131"/>
        <end position="153"/>
    </location>
</feature>